<name>A0A1I6ZP08_9GAMM</name>
<dbReference type="GO" id="GO:0005524">
    <property type="term" value="F:ATP binding"/>
    <property type="evidence" value="ECO:0007669"/>
    <property type="project" value="UniProtKB-KW"/>
</dbReference>
<dbReference type="GO" id="GO:1902495">
    <property type="term" value="C:transmembrane transporter complex"/>
    <property type="evidence" value="ECO:0007669"/>
    <property type="project" value="UniProtKB-ARBA"/>
</dbReference>
<dbReference type="SMART" id="SM00382">
    <property type="entry name" value="AAA"/>
    <property type="match status" value="1"/>
</dbReference>
<feature type="domain" description="ABC transporter" evidence="5">
    <location>
        <begin position="9"/>
        <end position="236"/>
    </location>
</feature>
<evidence type="ECO:0000256" key="3">
    <source>
        <dbReference type="ARBA" id="ARBA00022840"/>
    </source>
</evidence>
<keyword evidence="2" id="KW-0547">Nucleotide-binding</keyword>
<dbReference type="GO" id="GO:0022857">
    <property type="term" value="F:transmembrane transporter activity"/>
    <property type="evidence" value="ECO:0007669"/>
    <property type="project" value="UniProtKB-ARBA"/>
</dbReference>
<keyword evidence="1" id="KW-0813">Transport</keyword>
<dbReference type="PANTHER" id="PTHR42798">
    <property type="entry name" value="LIPOPROTEIN-RELEASING SYSTEM ATP-BINDING PROTEIN LOLD"/>
    <property type="match status" value="1"/>
</dbReference>
<dbReference type="InterPro" id="IPR003439">
    <property type="entry name" value="ABC_transporter-like_ATP-bd"/>
</dbReference>
<dbReference type="PROSITE" id="PS50893">
    <property type="entry name" value="ABC_TRANSPORTER_2"/>
    <property type="match status" value="1"/>
</dbReference>
<dbReference type="Pfam" id="PF00005">
    <property type="entry name" value="ABC_tran"/>
    <property type="match status" value="1"/>
</dbReference>
<organism evidence="6 7">
    <name type="scientific">Halomonas saccharevitans</name>
    <dbReference type="NCBI Taxonomy" id="416872"/>
    <lineage>
        <taxon>Bacteria</taxon>
        <taxon>Pseudomonadati</taxon>
        <taxon>Pseudomonadota</taxon>
        <taxon>Gammaproteobacteria</taxon>
        <taxon>Oceanospirillales</taxon>
        <taxon>Halomonadaceae</taxon>
        <taxon>Halomonas</taxon>
    </lineage>
</organism>
<dbReference type="FunFam" id="3.40.50.300:FF:000032">
    <property type="entry name" value="Export ABC transporter ATP-binding protein"/>
    <property type="match status" value="1"/>
</dbReference>
<evidence type="ECO:0000313" key="7">
    <source>
        <dbReference type="Proteomes" id="UP000199594"/>
    </source>
</evidence>
<dbReference type="InterPro" id="IPR017911">
    <property type="entry name" value="MacB-like_ATP-bd"/>
</dbReference>
<evidence type="ECO:0000259" key="5">
    <source>
        <dbReference type="PROSITE" id="PS50893"/>
    </source>
</evidence>
<accession>A0A1I6ZP08</accession>
<keyword evidence="3 6" id="KW-0067">ATP-binding</keyword>
<dbReference type="PANTHER" id="PTHR42798:SF2">
    <property type="entry name" value="ABC TRANSPORTER ATP-BINDING PROTEIN MG467-RELATED"/>
    <property type="match status" value="1"/>
</dbReference>
<dbReference type="SUPFAM" id="SSF52540">
    <property type="entry name" value="P-loop containing nucleoside triphosphate hydrolases"/>
    <property type="match status" value="1"/>
</dbReference>
<dbReference type="PROSITE" id="PS00211">
    <property type="entry name" value="ABC_TRANSPORTER_1"/>
    <property type="match status" value="1"/>
</dbReference>
<dbReference type="Gene3D" id="3.40.50.300">
    <property type="entry name" value="P-loop containing nucleotide triphosphate hydrolases"/>
    <property type="match status" value="1"/>
</dbReference>
<dbReference type="InterPro" id="IPR027417">
    <property type="entry name" value="P-loop_NTPase"/>
</dbReference>
<dbReference type="OrthoDB" id="9801477at2"/>
<evidence type="ECO:0000256" key="4">
    <source>
        <dbReference type="ARBA" id="ARBA00038388"/>
    </source>
</evidence>
<evidence type="ECO:0000256" key="2">
    <source>
        <dbReference type="ARBA" id="ARBA00022741"/>
    </source>
</evidence>
<dbReference type="InterPro" id="IPR003593">
    <property type="entry name" value="AAA+_ATPase"/>
</dbReference>
<dbReference type="RefSeq" id="WP_089848677.1">
    <property type="nucleotide sequence ID" value="NZ_FPAQ01000012.1"/>
</dbReference>
<reference evidence="6 7" key="1">
    <citation type="submission" date="2016-10" db="EMBL/GenBank/DDBJ databases">
        <authorList>
            <person name="de Groot N.N."/>
        </authorList>
    </citation>
    <scope>NUCLEOTIDE SEQUENCE [LARGE SCALE GENOMIC DNA]</scope>
    <source>
        <strain evidence="6 7">CGMCC 1.6493</strain>
    </source>
</reference>
<dbReference type="EMBL" id="FPAQ01000012">
    <property type="protein sequence ID" value="SFT64351.1"/>
    <property type="molecule type" value="Genomic_DNA"/>
</dbReference>
<dbReference type="GO" id="GO:0016887">
    <property type="term" value="F:ATP hydrolysis activity"/>
    <property type="evidence" value="ECO:0007669"/>
    <property type="project" value="InterPro"/>
</dbReference>
<comment type="similarity">
    <text evidence="4">Belongs to the ABC transporter superfamily. Macrolide exporter (TC 3.A.1.122) family.</text>
</comment>
<dbReference type="Proteomes" id="UP000199594">
    <property type="component" value="Unassembled WGS sequence"/>
</dbReference>
<sequence length="238" mass="26327">MDNDRDVVLTTRGLTRHYHMGEVTIQALRGVDLDLHRGELIVMLGASGSGKSTLLNILGGLDRASSGTVHVGADDLTHASQRQLTAYRRHHVGFVFQFYNLIASLTARENVAMVTDISRDPLTPEAALYRVGLEDRLDHFPSQLSGGEQQRVAIARAIAKRPSLLLCDEPTGALDSHTGIRVLEVIETLNRESETTMAIITHNAVIGDMADRVVHLRDGRVEGITVPTRRRRAKELRW</sequence>
<protein>
    <submittedName>
        <fullName evidence="6">Putative ABC transport system ATP-binding protein</fullName>
    </submittedName>
</protein>
<dbReference type="AlphaFoldDB" id="A0A1I6ZP08"/>
<proteinExistence type="inferred from homology"/>
<evidence type="ECO:0000313" key="6">
    <source>
        <dbReference type="EMBL" id="SFT64351.1"/>
    </source>
</evidence>
<dbReference type="CDD" id="cd03255">
    <property type="entry name" value="ABC_MJ0796_LolCDE_FtsE"/>
    <property type="match status" value="1"/>
</dbReference>
<dbReference type="InterPro" id="IPR017871">
    <property type="entry name" value="ABC_transporter-like_CS"/>
</dbReference>
<evidence type="ECO:0000256" key="1">
    <source>
        <dbReference type="ARBA" id="ARBA00022448"/>
    </source>
</evidence>
<gene>
    <name evidence="6" type="ORF">SAMN04487956_11250</name>
</gene>